<proteinExistence type="predicted"/>
<sequence>MQIRRPPESTLDSLNDSLFDISRKELHFQFGSFSEPEDKSMTTQISLALFFHTLWD</sequence>
<gene>
    <name evidence="1" type="ORF">M514_24769</name>
</gene>
<dbReference type="Proteomes" id="UP000030758">
    <property type="component" value="Unassembled WGS sequence"/>
</dbReference>
<organism evidence="1">
    <name type="scientific">Trichuris suis</name>
    <name type="common">pig whipworm</name>
    <dbReference type="NCBI Taxonomy" id="68888"/>
    <lineage>
        <taxon>Eukaryota</taxon>
        <taxon>Metazoa</taxon>
        <taxon>Ecdysozoa</taxon>
        <taxon>Nematoda</taxon>
        <taxon>Enoplea</taxon>
        <taxon>Dorylaimia</taxon>
        <taxon>Trichinellida</taxon>
        <taxon>Trichuridae</taxon>
        <taxon>Trichuris</taxon>
    </lineage>
</organism>
<dbReference type="AlphaFoldDB" id="A0A085N0U3"/>
<evidence type="ECO:0000313" key="1">
    <source>
        <dbReference type="EMBL" id="KFD63089.1"/>
    </source>
</evidence>
<name>A0A085N0U3_9BILA</name>
<protein>
    <submittedName>
        <fullName evidence="1">Uncharacterized protein</fullName>
    </submittedName>
</protein>
<dbReference type="EMBL" id="KL367581">
    <property type="protein sequence ID" value="KFD63089.1"/>
    <property type="molecule type" value="Genomic_DNA"/>
</dbReference>
<accession>A0A085N0U3</accession>
<reference evidence="1" key="1">
    <citation type="journal article" date="2014" name="Nat. Genet.">
        <title>Genome and transcriptome of the porcine whipworm Trichuris suis.</title>
        <authorList>
            <person name="Jex A.R."/>
            <person name="Nejsum P."/>
            <person name="Schwarz E.M."/>
            <person name="Hu L."/>
            <person name="Young N.D."/>
            <person name="Hall R.S."/>
            <person name="Korhonen P.K."/>
            <person name="Liao S."/>
            <person name="Thamsborg S."/>
            <person name="Xia J."/>
            <person name="Xu P."/>
            <person name="Wang S."/>
            <person name="Scheerlinck J.P."/>
            <person name="Hofmann A."/>
            <person name="Sternberg P.W."/>
            <person name="Wang J."/>
            <person name="Gasser R.B."/>
        </authorList>
    </citation>
    <scope>NUCLEOTIDE SEQUENCE [LARGE SCALE GENOMIC DNA]</scope>
    <source>
        <strain evidence="1">DCEP-RM93F</strain>
    </source>
</reference>